<keyword evidence="5 8" id="KW-1133">Transmembrane helix</keyword>
<keyword evidence="6 8" id="KW-0472">Membrane</keyword>
<evidence type="ECO:0000256" key="3">
    <source>
        <dbReference type="ARBA" id="ARBA00022475"/>
    </source>
</evidence>
<keyword evidence="4 8" id="KW-0812">Transmembrane</keyword>
<dbReference type="InterPro" id="IPR021910">
    <property type="entry name" value="NGX6/PGAP6/MYMK"/>
</dbReference>
<evidence type="ECO:0000256" key="5">
    <source>
        <dbReference type="ARBA" id="ARBA00022989"/>
    </source>
</evidence>
<dbReference type="PANTHER" id="PTHR14319">
    <property type="entry name" value="FIVE-SPAN TRANSMEMBRANE PROTEIN M83"/>
    <property type="match status" value="1"/>
</dbReference>
<dbReference type="PROSITE" id="PS00022">
    <property type="entry name" value="EGF_1"/>
    <property type="match status" value="1"/>
</dbReference>
<evidence type="ECO:0000256" key="4">
    <source>
        <dbReference type="ARBA" id="ARBA00022692"/>
    </source>
</evidence>
<evidence type="ECO:0000256" key="9">
    <source>
        <dbReference type="SAM" id="SignalP"/>
    </source>
</evidence>
<keyword evidence="12" id="KW-1185">Reference proteome</keyword>
<evidence type="ECO:0000256" key="1">
    <source>
        <dbReference type="ARBA" id="ARBA00004651"/>
    </source>
</evidence>
<reference evidence="11 12" key="1">
    <citation type="submission" date="2021-07" db="EMBL/GenBank/DDBJ databases">
        <title>The Aristolochia fimbriata genome: insights into angiosperm evolution, floral development and chemical biosynthesis.</title>
        <authorList>
            <person name="Jiao Y."/>
        </authorList>
    </citation>
    <scope>NUCLEOTIDE SEQUENCE [LARGE SCALE GENOMIC DNA]</scope>
    <source>
        <strain evidence="11">IBCAS-2021</strain>
        <tissue evidence="11">Leaf</tissue>
    </source>
</reference>
<gene>
    <name evidence="11" type="ORF">H6P81_017238</name>
</gene>
<name>A0AAV7DZD3_ARIFI</name>
<evidence type="ECO:0000256" key="8">
    <source>
        <dbReference type="SAM" id="Phobius"/>
    </source>
</evidence>
<feature type="region of interest" description="Disordered" evidence="7">
    <location>
        <begin position="827"/>
        <end position="849"/>
    </location>
</feature>
<evidence type="ECO:0000256" key="7">
    <source>
        <dbReference type="SAM" id="MobiDB-lite"/>
    </source>
</evidence>
<feature type="chain" id="PRO_5043596921" description="EGF-like domain-containing protein" evidence="9">
    <location>
        <begin position="24"/>
        <end position="849"/>
    </location>
</feature>
<dbReference type="EMBL" id="JAINDJ010000007">
    <property type="protein sequence ID" value="KAG9441384.1"/>
    <property type="molecule type" value="Genomic_DNA"/>
</dbReference>
<keyword evidence="3" id="KW-1003">Cell membrane</keyword>
<dbReference type="AlphaFoldDB" id="A0AAV7DZD3"/>
<dbReference type="Proteomes" id="UP000825729">
    <property type="component" value="Unassembled WGS sequence"/>
</dbReference>
<dbReference type="Pfam" id="PF12036">
    <property type="entry name" value="DUF3522"/>
    <property type="match status" value="1"/>
</dbReference>
<protein>
    <recommendedName>
        <fullName evidence="10">EGF-like domain-containing protein</fullName>
    </recommendedName>
</protein>
<feature type="signal peptide" evidence="9">
    <location>
        <begin position="1"/>
        <end position="23"/>
    </location>
</feature>
<evidence type="ECO:0000259" key="10">
    <source>
        <dbReference type="PROSITE" id="PS00022"/>
    </source>
</evidence>
<feature type="transmembrane region" description="Helical" evidence="8">
    <location>
        <begin position="654"/>
        <end position="671"/>
    </location>
</feature>
<dbReference type="PANTHER" id="PTHR14319:SF3">
    <property type="entry name" value="TRANSMEMBRANE PROTEIN-LIKE PROTEIN"/>
    <property type="match status" value="1"/>
</dbReference>
<sequence>MGSLNLWLLAFFSGTFLFHSSYGQGNYQNSRVISSFSYPDTRLRPFDWRYMRVELPPWFSSLSMTLLSNVDIDNGIAEKLSKSTFPMVCFREGSPPLPDSSDDYLRNLEVNLLFNGSVGGTELCLFFQKNITVTLTNEQITSGVWYLGFFNGLGPARTQSKMISRGTSYLFNADITVEGCPTRTLWGVHCNQTLDLLFCTPSVASSPSRKLAESRNFKAVGTRNNFLLKDEVKASPPNSSTLMTSDNVIICKNSFESSCIGYGDSKLYSLEIVEPASHLKIIATDVRYNRTSTMNGTEGAPIMCYVRYNAMPLQGFGDYTGDISREPLVIELPKVGQWYILILASSHGAVQGKNEEEFLNGKICFSLEWQVHECPTGKAGLNCTWNHHILQRVLKKSSSLPYESYYLPEEEKMLIKSANFPVRSLLSNSSFIDQPNIAWTFFLLEVPRGAAGANIHLQLTSDARVSYGLYVRFGGIPSNDTWDYFINETQTVNGSMLLDFSDPHEGRINFYVLYAREGLWNFALRHPVSSSNDPILMSITLEGCPKKCSSHGTCHSAADESGLTLYSFCSCDRNHGGFDCSIELVSHQGHVQQSIALIASNAAAILPAFWALRRKALAEWVLFTSSGISSGLYHACDVGTWCALSFRVLQFMDFWLSFMAVVSTFVYMATIDEVSKRAIHTTVSILTALMAATGPTRSANIILVVAIGILGLIVGWIIEFSSTIRSIFCLSRFSFDVPERWQIIKRWLFNFIKTLRKRFQWHFIFLGFVALTAAGISWKLETSRSYWIWHSIWHVSIYTSSFFFLCSTSVSNSNQEWPQRQYELARQNSSSRGDLAETVDRSSVNRTTN</sequence>
<evidence type="ECO:0000256" key="6">
    <source>
        <dbReference type="ARBA" id="ARBA00023136"/>
    </source>
</evidence>
<feature type="domain" description="EGF-like" evidence="10">
    <location>
        <begin position="569"/>
        <end position="580"/>
    </location>
</feature>
<evidence type="ECO:0000313" key="12">
    <source>
        <dbReference type="Proteomes" id="UP000825729"/>
    </source>
</evidence>
<keyword evidence="9" id="KW-0732">Signal</keyword>
<comment type="similarity">
    <text evidence="2">Belongs to the TMEM8 family.</text>
</comment>
<comment type="caution">
    <text evidence="11">The sequence shown here is derived from an EMBL/GenBank/DDBJ whole genome shotgun (WGS) entry which is preliminary data.</text>
</comment>
<proteinExistence type="inferred from homology"/>
<organism evidence="11 12">
    <name type="scientific">Aristolochia fimbriata</name>
    <name type="common">White veined hardy Dutchman's pipe vine</name>
    <dbReference type="NCBI Taxonomy" id="158543"/>
    <lineage>
        <taxon>Eukaryota</taxon>
        <taxon>Viridiplantae</taxon>
        <taxon>Streptophyta</taxon>
        <taxon>Embryophyta</taxon>
        <taxon>Tracheophyta</taxon>
        <taxon>Spermatophyta</taxon>
        <taxon>Magnoliopsida</taxon>
        <taxon>Magnoliidae</taxon>
        <taxon>Piperales</taxon>
        <taxon>Aristolochiaceae</taxon>
        <taxon>Aristolochia</taxon>
    </lineage>
</organism>
<evidence type="ECO:0000256" key="2">
    <source>
        <dbReference type="ARBA" id="ARBA00005542"/>
    </source>
</evidence>
<feature type="transmembrane region" description="Helical" evidence="8">
    <location>
        <begin position="701"/>
        <end position="718"/>
    </location>
</feature>
<comment type="subcellular location">
    <subcellularLocation>
        <location evidence="1">Cell membrane</location>
        <topology evidence="1">Multi-pass membrane protein</topology>
    </subcellularLocation>
</comment>
<accession>A0AAV7DZD3</accession>
<feature type="transmembrane region" description="Helical" evidence="8">
    <location>
        <begin position="761"/>
        <end position="780"/>
    </location>
</feature>
<dbReference type="InterPro" id="IPR000742">
    <property type="entry name" value="EGF"/>
</dbReference>
<dbReference type="GO" id="GO:0005886">
    <property type="term" value="C:plasma membrane"/>
    <property type="evidence" value="ECO:0007669"/>
    <property type="project" value="UniProtKB-SubCell"/>
</dbReference>
<evidence type="ECO:0000313" key="11">
    <source>
        <dbReference type="EMBL" id="KAG9441384.1"/>
    </source>
</evidence>